<feature type="transmembrane region" description="Helical" evidence="1">
    <location>
        <begin position="12"/>
        <end position="30"/>
    </location>
</feature>
<reference evidence="2" key="1">
    <citation type="submission" date="2023-06" db="EMBL/GenBank/DDBJ databases">
        <title>Genome-scale phylogeny and comparative genomics of the fungal order Sordariales.</title>
        <authorList>
            <consortium name="Lawrence Berkeley National Laboratory"/>
            <person name="Hensen N."/>
            <person name="Bonometti L."/>
            <person name="Westerberg I."/>
            <person name="Brannstrom I.O."/>
            <person name="Guillou S."/>
            <person name="Cros-Aarteil S."/>
            <person name="Calhoun S."/>
            <person name="Haridas S."/>
            <person name="Kuo A."/>
            <person name="Mondo S."/>
            <person name="Pangilinan J."/>
            <person name="Riley R."/>
            <person name="Labutti K."/>
            <person name="Andreopoulos B."/>
            <person name="Lipzen A."/>
            <person name="Chen C."/>
            <person name="Yanf M."/>
            <person name="Daum C."/>
            <person name="Ng V."/>
            <person name="Clum A."/>
            <person name="Steindorff A."/>
            <person name="Ohm R."/>
            <person name="Martin F."/>
            <person name="Silar P."/>
            <person name="Natvig D."/>
            <person name="Lalanne C."/>
            <person name="Gautier V."/>
            <person name="Ament-Velasquez S.L."/>
            <person name="Kruys A."/>
            <person name="Hutchinson M.I."/>
            <person name="Powell A.J."/>
            <person name="Barry K."/>
            <person name="Miller A.N."/>
            <person name="Grigoriev I.V."/>
            <person name="Debuchy R."/>
            <person name="Gladieux P."/>
            <person name="Thoren M.H."/>
            <person name="Johannesson H."/>
        </authorList>
    </citation>
    <scope>NUCLEOTIDE SEQUENCE</scope>
    <source>
        <strain evidence="2">CBS 606.72</strain>
    </source>
</reference>
<keyword evidence="1" id="KW-0472">Membrane</keyword>
<dbReference type="EMBL" id="JAULSU010000003">
    <property type="protein sequence ID" value="KAK0622454.1"/>
    <property type="molecule type" value="Genomic_DNA"/>
</dbReference>
<protein>
    <submittedName>
        <fullName evidence="2">Uncharacterized protein</fullName>
    </submittedName>
</protein>
<keyword evidence="1" id="KW-0812">Transmembrane</keyword>
<sequence>MGAQRQFRSTCSFHSAICPVIFFFFSFGTSRTLGDDGGLPRATMRAFTFSCVVSCFLIWFSRTCRAQDQCKGRLGTARAVQDLGASLVSATSSVVALTATSFGDHAPTRIGYRRIAPPFAWMSPPTIVRTSTSYSRRQREAQTSNQFIYTLLHTISRQAVYPQCASSPKHTTSTC</sequence>
<dbReference type="AlphaFoldDB" id="A0AA39WVL3"/>
<gene>
    <name evidence="2" type="ORF">B0T14DRAFT_148909</name>
</gene>
<dbReference type="Proteomes" id="UP001175000">
    <property type="component" value="Unassembled WGS sequence"/>
</dbReference>
<accession>A0AA39WVL3</accession>
<proteinExistence type="predicted"/>
<keyword evidence="1" id="KW-1133">Transmembrane helix</keyword>
<keyword evidence="3" id="KW-1185">Reference proteome</keyword>
<evidence type="ECO:0000313" key="3">
    <source>
        <dbReference type="Proteomes" id="UP001175000"/>
    </source>
</evidence>
<evidence type="ECO:0000256" key="1">
    <source>
        <dbReference type="SAM" id="Phobius"/>
    </source>
</evidence>
<organism evidence="2 3">
    <name type="scientific">Immersiella caudata</name>
    <dbReference type="NCBI Taxonomy" id="314043"/>
    <lineage>
        <taxon>Eukaryota</taxon>
        <taxon>Fungi</taxon>
        <taxon>Dikarya</taxon>
        <taxon>Ascomycota</taxon>
        <taxon>Pezizomycotina</taxon>
        <taxon>Sordariomycetes</taxon>
        <taxon>Sordariomycetidae</taxon>
        <taxon>Sordariales</taxon>
        <taxon>Lasiosphaeriaceae</taxon>
        <taxon>Immersiella</taxon>
    </lineage>
</organism>
<name>A0AA39WVL3_9PEZI</name>
<feature type="transmembrane region" description="Helical" evidence="1">
    <location>
        <begin position="42"/>
        <end position="61"/>
    </location>
</feature>
<evidence type="ECO:0000313" key="2">
    <source>
        <dbReference type="EMBL" id="KAK0622454.1"/>
    </source>
</evidence>
<comment type="caution">
    <text evidence="2">The sequence shown here is derived from an EMBL/GenBank/DDBJ whole genome shotgun (WGS) entry which is preliminary data.</text>
</comment>